<keyword evidence="1" id="KW-0560">Oxidoreductase</keyword>
<feature type="compositionally biased region" description="Basic and acidic residues" evidence="2">
    <location>
        <begin position="922"/>
        <end position="937"/>
    </location>
</feature>
<evidence type="ECO:0000313" key="5">
    <source>
        <dbReference type="Proteomes" id="UP000033647"/>
    </source>
</evidence>
<reference evidence="4 5" key="1">
    <citation type="submission" date="2015-03" db="EMBL/GenBank/DDBJ databases">
        <title>RNA-seq based gene annotation and comparative genomics of four Zymoseptoria species reveal species-specific pathogenicity related genes and transposable element activity.</title>
        <authorList>
            <person name="Grandaubert J."/>
            <person name="Bhattacharyya A."/>
            <person name="Stukenbrock E.H."/>
        </authorList>
    </citation>
    <scope>NUCLEOTIDE SEQUENCE [LARGE SCALE GENOMIC DNA]</scope>
    <source>
        <strain evidence="4 5">Zb18110</strain>
    </source>
</reference>
<keyword evidence="5" id="KW-1185">Reference proteome</keyword>
<dbReference type="OrthoDB" id="2015405at2759"/>
<feature type="region of interest" description="Disordered" evidence="2">
    <location>
        <begin position="383"/>
        <end position="453"/>
    </location>
</feature>
<feature type="compositionally biased region" description="Polar residues" evidence="2">
    <location>
        <begin position="95"/>
        <end position="121"/>
    </location>
</feature>
<dbReference type="AlphaFoldDB" id="A0A0F4G4M3"/>
<dbReference type="GO" id="GO:0010181">
    <property type="term" value="F:FMN binding"/>
    <property type="evidence" value="ECO:0007669"/>
    <property type="project" value="InterPro"/>
</dbReference>
<feature type="compositionally biased region" description="Basic and acidic residues" evidence="2">
    <location>
        <begin position="44"/>
        <end position="54"/>
    </location>
</feature>
<dbReference type="InterPro" id="IPR002563">
    <property type="entry name" value="Flavin_Rdtase-like_dom"/>
</dbReference>
<dbReference type="Pfam" id="PF01613">
    <property type="entry name" value="Flavin_Reduct"/>
    <property type="match status" value="1"/>
</dbReference>
<evidence type="ECO:0000256" key="1">
    <source>
        <dbReference type="ARBA" id="ARBA00023002"/>
    </source>
</evidence>
<feature type="compositionally biased region" description="Polar residues" evidence="2">
    <location>
        <begin position="443"/>
        <end position="453"/>
    </location>
</feature>
<feature type="compositionally biased region" description="Polar residues" evidence="2">
    <location>
        <begin position="962"/>
        <end position="972"/>
    </location>
</feature>
<dbReference type="PANTHER" id="PTHR30466:SF1">
    <property type="entry name" value="FMN REDUCTASE (NADH) RUTF"/>
    <property type="match status" value="1"/>
</dbReference>
<dbReference type="EMBL" id="LAFY01005837">
    <property type="protein sequence ID" value="KJX92249.1"/>
    <property type="molecule type" value="Genomic_DNA"/>
</dbReference>
<dbReference type="SUPFAM" id="SSF50475">
    <property type="entry name" value="FMN-binding split barrel"/>
    <property type="match status" value="1"/>
</dbReference>
<evidence type="ECO:0000313" key="4">
    <source>
        <dbReference type="EMBL" id="KJX92249.1"/>
    </source>
</evidence>
<dbReference type="STRING" id="1047168.A0A0F4G4M3"/>
<feature type="compositionally biased region" description="Low complexity" evidence="2">
    <location>
        <begin position="950"/>
        <end position="959"/>
    </location>
</feature>
<dbReference type="InterPro" id="IPR012349">
    <property type="entry name" value="Split_barrel_FMN-bd"/>
</dbReference>
<feature type="compositionally biased region" description="Basic and acidic residues" evidence="2">
    <location>
        <begin position="758"/>
        <end position="786"/>
    </location>
</feature>
<proteinExistence type="predicted"/>
<accession>A0A0F4G4M3</accession>
<feature type="domain" description="Flavin reductase like" evidence="3">
    <location>
        <begin position="571"/>
        <end position="749"/>
    </location>
</feature>
<dbReference type="InterPro" id="IPR050268">
    <property type="entry name" value="NADH-dep_flavin_reductase"/>
</dbReference>
<feature type="region of interest" description="Disordered" evidence="2">
    <location>
        <begin position="758"/>
        <end position="1037"/>
    </location>
</feature>
<gene>
    <name evidence="4" type="ORF">TI39_contig5882g00005</name>
</gene>
<evidence type="ECO:0000259" key="3">
    <source>
        <dbReference type="SMART" id="SM00903"/>
    </source>
</evidence>
<name>A0A0F4G4M3_9PEZI</name>
<feature type="region of interest" description="Disordered" evidence="2">
    <location>
        <begin position="95"/>
        <end position="133"/>
    </location>
</feature>
<protein>
    <recommendedName>
        <fullName evidence="3">Flavin reductase like domain-containing protein</fullName>
    </recommendedName>
</protein>
<comment type="caution">
    <text evidence="4">The sequence shown here is derived from an EMBL/GenBank/DDBJ whole genome shotgun (WGS) entry which is preliminary data.</text>
</comment>
<dbReference type="SMART" id="SM00903">
    <property type="entry name" value="Flavin_Reduct"/>
    <property type="match status" value="1"/>
</dbReference>
<sequence>MSLSSGTAASRFYGAFYRWTVLSSSASAGHGPRFTGRRAISEGAEEKRADDQATRKRNKGVWVGKRNSAEKKISFRQNTAEDGSHSTIDDATVLSSNQEADQESSPQTTTEASRQSTSKAISGNDHQEGATNTMSSQGWNIRTALVQSPQELPFTALGPREQAVRHRTDAGCIVEFAVEEKALGKLQSRWGSLLEGLGRGREVKAEVRDARTWNNASRSYLYPVIVSGPTDQVNTIKRLLVQASNHTRLIVLDKPMWPTPIKPPHSNQNVYTSKVRKQFNEEVAISICVPEARWHSIKAEALEHETVSALPGVSFEVGTPEERSYLLCENAYLVQARDVTIVGPRDGVEKLSAKIWSVLFEPVVPSEDNDWLKITAGEYGYSTRELPPGNSMPAKHVKEPGTVKASASKHKDSRPENGSKPPRGSAAAVKQRTPRSTEHGNDKSVSSTQDLTGSTTPGGMIKLVVEITAGNIFALGRALRQTDLLETLSRDAGCQRMTYSPFAFDKMSFFVVAWGAEGQVASFQDRLESIVKLKAAEMNIQNCEMKCHRSAQTMIMHYCAEIAEQQVRVAMRSLSHPVVVITSTAPGDGDASLRHRGVTVSSFNTVTLSPDPIISFNLKKPSSSWDAMSKSSKVLVHIPAASSRGASIAHAFTQPYEQPHGGFQAMGKMDIEVSFRDSAPPTLVDKDYGILYVLRAYVMREKCIDVGDHVIVLATVDKVSHFPPSLIPHGSRALDHIEGLAYASGGYRRRGIDVEDEGKQLLEQKKPPRDQRPPESKSGREDKPTPKEQPPQNTQPVEYKPLHVQERSAPPPPSIKMVPGSSKLDPSDSAVPDPSPVRKHRAPARDNDPLTLGAGRNDHAPKRTRQPSTVPLPKFQDDDESPFISHDPIYQALRNAREAGIGEDADEPTGQSPTGFEEAEDHDLGLERAAYRSDKSAESSARTGDDAEAAYEAFAAYADVPNGQTPSKSPPSSEAYEGEINQAMQQGHDDELEKLEGKSEKQHQAADAEHERSETHDQTPSNLIASKPVEPTSINGPAFTPFGLGSFEKRSMSTAAFPRQFQSAKRFFSTTQYMHWKERRRVVKQAEEAQARQINEVEPTARQTTVADFFNLPDDTNPKTPPRVRSLVRMKKQADRARRIMETIPERLDPQEKAEFLSTIDTHERKIARKMAWNSAMELRVMLDKGSSRVDFQKARWMEESIERGQAILVDEARRLKQQAEERSISVEDFDKERAKLEELQVVLQTEMMRLRNVVEEADGSGGDRWDDDD</sequence>
<organism evidence="4 5">
    <name type="scientific">Zymoseptoria brevis</name>
    <dbReference type="NCBI Taxonomy" id="1047168"/>
    <lineage>
        <taxon>Eukaryota</taxon>
        <taxon>Fungi</taxon>
        <taxon>Dikarya</taxon>
        <taxon>Ascomycota</taxon>
        <taxon>Pezizomycotina</taxon>
        <taxon>Dothideomycetes</taxon>
        <taxon>Dothideomycetidae</taxon>
        <taxon>Mycosphaerellales</taxon>
        <taxon>Mycosphaerellaceae</taxon>
        <taxon>Zymoseptoria</taxon>
    </lineage>
</organism>
<feature type="compositionally biased region" description="Basic and acidic residues" evidence="2">
    <location>
        <begin position="987"/>
        <end position="1017"/>
    </location>
</feature>
<dbReference type="Proteomes" id="UP000033647">
    <property type="component" value="Unassembled WGS sequence"/>
</dbReference>
<dbReference type="Gene3D" id="2.30.110.10">
    <property type="entry name" value="Electron Transport, Fmn-binding Protein, Chain A"/>
    <property type="match status" value="1"/>
</dbReference>
<dbReference type="GO" id="GO:0042602">
    <property type="term" value="F:riboflavin reductase (NADPH) activity"/>
    <property type="evidence" value="ECO:0007669"/>
    <property type="project" value="TreeGrafter"/>
</dbReference>
<evidence type="ECO:0000256" key="2">
    <source>
        <dbReference type="SAM" id="MobiDB-lite"/>
    </source>
</evidence>
<feature type="region of interest" description="Disordered" evidence="2">
    <location>
        <begin position="27"/>
        <end position="65"/>
    </location>
</feature>
<dbReference type="PANTHER" id="PTHR30466">
    <property type="entry name" value="FLAVIN REDUCTASE"/>
    <property type="match status" value="1"/>
</dbReference>